<evidence type="ECO:0000256" key="1">
    <source>
        <dbReference type="SAM" id="MobiDB-lite"/>
    </source>
</evidence>
<proteinExistence type="predicted"/>
<feature type="compositionally biased region" description="Acidic residues" evidence="1">
    <location>
        <begin position="569"/>
        <end position="587"/>
    </location>
</feature>
<sequence length="587" mass="65582">MTPEPNVTNDCDGTSTCRAIYRLPNEILVELFRAVQESITSSKSACGVESRQWYRLLRVCKRWSVVARSSAVLWRVIQLTGTPDIRLLKYSLTYSGDMPVDISCTYFDAPFTALTPLIAPHAHRIRSLKLDELNIIGDQALVSLLYHDMPQLEELLLSFSLDGYDGEDEELDPLDPDQDEDEDGNPVRFPFFWFPKDTQFPRIVHLHIGRSVAFPLRFPVLPSLRQLELLRCTVLGDVSSVDFVGYLAQHPVLEELSMSGLKLSLVDGAVLRLPVTLRKFTLEDFPLRVSAFLSKLAPLPVDLDVCLNRRLRYLEGTDPETPSTAMYSLPEDKSVLPILTLVVTITVRQRSWDSYCIIGRTPAGATVEIAADLPEDLLEPLDFLGDLRNAFGNAPVTELRIEGHEDNKLTEAQWKRTLLAFPQLRKIAVTDTSTEKGSDASISLMKALRSLSTISDDKPICSHLKELELAAMGATRDEQLVKEISETLTFRRSLGTPLESLLVYLKTTWRTKTASAKYFEKREALYTSVIHPLIDVLLLERAPRQAVVVVEESDSSGSDGTDNSGSNSEDSEPESTDSDSESDEESS</sequence>
<evidence type="ECO:0000259" key="2">
    <source>
        <dbReference type="Pfam" id="PF12937"/>
    </source>
</evidence>
<dbReference type="EMBL" id="ML122297">
    <property type="protein sequence ID" value="RPD55224.1"/>
    <property type="molecule type" value="Genomic_DNA"/>
</dbReference>
<dbReference type="SUPFAM" id="SSF52047">
    <property type="entry name" value="RNI-like"/>
    <property type="match status" value="1"/>
</dbReference>
<evidence type="ECO:0000313" key="4">
    <source>
        <dbReference type="Proteomes" id="UP000313359"/>
    </source>
</evidence>
<feature type="domain" description="F-box" evidence="2">
    <location>
        <begin position="21"/>
        <end position="76"/>
    </location>
</feature>
<dbReference type="AlphaFoldDB" id="A0A5C2RV87"/>
<accession>A0A5C2RV87</accession>
<feature type="region of interest" description="Disordered" evidence="1">
    <location>
        <begin position="549"/>
        <end position="587"/>
    </location>
</feature>
<dbReference type="Gene3D" id="3.80.10.10">
    <property type="entry name" value="Ribonuclease Inhibitor"/>
    <property type="match status" value="1"/>
</dbReference>
<reference evidence="3" key="1">
    <citation type="journal article" date="2018" name="Genome Biol. Evol.">
        <title>Genomics and development of Lentinus tigrinus, a white-rot wood-decaying mushroom with dimorphic fruiting bodies.</title>
        <authorList>
            <person name="Wu B."/>
            <person name="Xu Z."/>
            <person name="Knudson A."/>
            <person name="Carlson A."/>
            <person name="Chen N."/>
            <person name="Kovaka S."/>
            <person name="LaButti K."/>
            <person name="Lipzen A."/>
            <person name="Pennachio C."/>
            <person name="Riley R."/>
            <person name="Schakwitz W."/>
            <person name="Umezawa K."/>
            <person name="Ohm R.A."/>
            <person name="Grigoriev I.V."/>
            <person name="Nagy L.G."/>
            <person name="Gibbons J."/>
            <person name="Hibbett D."/>
        </authorList>
    </citation>
    <scope>NUCLEOTIDE SEQUENCE [LARGE SCALE GENOMIC DNA]</scope>
    <source>
        <strain evidence="3">ALCF2SS1-6</strain>
    </source>
</reference>
<gene>
    <name evidence="3" type="ORF">L227DRAFT_603650</name>
</gene>
<protein>
    <recommendedName>
        <fullName evidence="2">F-box domain-containing protein</fullName>
    </recommendedName>
</protein>
<name>A0A5C2RV87_9APHY</name>
<organism evidence="3 4">
    <name type="scientific">Lentinus tigrinus ALCF2SS1-6</name>
    <dbReference type="NCBI Taxonomy" id="1328759"/>
    <lineage>
        <taxon>Eukaryota</taxon>
        <taxon>Fungi</taxon>
        <taxon>Dikarya</taxon>
        <taxon>Basidiomycota</taxon>
        <taxon>Agaricomycotina</taxon>
        <taxon>Agaricomycetes</taxon>
        <taxon>Polyporales</taxon>
        <taxon>Polyporaceae</taxon>
        <taxon>Lentinus</taxon>
    </lineage>
</organism>
<dbReference type="InterPro" id="IPR032675">
    <property type="entry name" value="LRR_dom_sf"/>
</dbReference>
<dbReference type="Pfam" id="PF12937">
    <property type="entry name" value="F-box-like"/>
    <property type="match status" value="1"/>
</dbReference>
<dbReference type="OrthoDB" id="3365698at2759"/>
<evidence type="ECO:0000313" key="3">
    <source>
        <dbReference type="EMBL" id="RPD55224.1"/>
    </source>
</evidence>
<feature type="compositionally biased region" description="Low complexity" evidence="1">
    <location>
        <begin position="549"/>
        <end position="568"/>
    </location>
</feature>
<keyword evidence="4" id="KW-1185">Reference proteome</keyword>
<dbReference type="Proteomes" id="UP000313359">
    <property type="component" value="Unassembled WGS sequence"/>
</dbReference>
<dbReference type="InterPro" id="IPR001810">
    <property type="entry name" value="F-box_dom"/>
</dbReference>
<dbReference type="STRING" id="1328759.A0A5C2RV87"/>